<keyword evidence="1" id="KW-0472">Membrane</keyword>
<proteinExistence type="predicted"/>
<dbReference type="AlphaFoldDB" id="A0AAU9KH39"/>
<feature type="transmembrane region" description="Helical" evidence="1">
    <location>
        <begin position="84"/>
        <end position="102"/>
    </location>
</feature>
<feature type="transmembrane region" description="Helical" evidence="1">
    <location>
        <begin position="114"/>
        <end position="133"/>
    </location>
</feature>
<keyword evidence="1" id="KW-1133">Transmembrane helix</keyword>
<sequence length="326" mass="37938">MTCSNSLVLGYFYIFASIAWGSCFIWWIINTWKINWRFTKPLQKVIVLVLCFKTFNDIFLSPRYFTCQESAAYDYWDLAWSSTYTLYNTFIFTSLILISKGFGITRDMLERSEVTVIAMTMGAVYLGFSAFMINPQQLIILLDIMLSILFYLTWKYCSANIKALQTRLNSLRDSNITQMIPPTSEKVSMLKFFLKVCYFFYFQKILTITFLMIVASFLDPPEIYWDIVVIFGEVCETISLFIIIYLFRSKDRGLYFNISVVGSQAQTQPLAPYLQAKIPDGLELPERSDETVVVLCPQEFDREHPYKRLMLGTISKPVVQTFDIAR</sequence>
<dbReference type="EMBL" id="CAJZBQ010000056">
    <property type="protein sequence ID" value="CAG9333326.1"/>
    <property type="molecule type" value="Genomic_DNA"/>
</dbReference>
<accession>A0AAU9KH39</accession>
<evidence type="ECO:0000313" key="3">
    <source>
        <dbReference type="Proteomes" id="UP001162131"/>
    </source>
</evidence>
<dbReference type="PANTHER" id="PTHR36329:SF1">
    <property type="entry name" value="TRANSMEMBRANE PROTEIN"/>
    <property type="match status" value="1"/>
</dbReference>
<protein>
    <submittedName>
        <fullName evidence="2">Uncharacterized protein</fullName>
    </submittedName>
</protein>
<feature type="transmembrane region" description="Helical" evidence="1">
    <location>
        <begin position="196"/>
        <end position="217"/>
    </location>
</feature>
<keyword evidence="3" id="KW-1185">Reference proteome</keyword>
<evidence type="ECO:0000256" key="1">
    <source>
        <dbReference type="SAM" id="Phobius"/>
    </source>
</evidence>
<comment type="caution">
    <text evidence="2">The sequence shown here is derived from an EMBL/GenBank/DDBJ whole genome shotgun (WGS) entry which is preliminary data.</text>
</comment>
<evidence type="ECO:0000313" key="2">
    <source>
        <dbReference type="EMBL" id="CAG9333326.1"/>
    </source>
</evidence>
<feature type="transmembrane region" description="Helical" evidence="1">
    <location>
        <begin position="139"/>
        <end position="157"/>
    </location>
</feature>
<feature type="transmembrane region" description="Helical" evidence="1">
    <location>
        <begin position="223"/>
        <end position="247"/>
    </location>
</feature>
<name>A0AAU9KH39_9CILI</name>
<gene>
    <name evidence="2" type="ORF">BSTOLATCC_MIC58140</name>
</gene>
<keyword evidence="1" id="KW-0812">Transmembrane</keyword>
<dbReference type="PANTHER" id="PTHR36329">
    <property type="entry name" value="TRANSMEMBRANE PROTEIN"/>
    <property type="match status" value="1"/>
</dbReference>
<reference evidence="2" key="1">
    <citation type="submission" date="2021-09" db="EMBL/GenBank/DDBJ databases">
        <authorList>
            <consortium name="AG Swart"/>
            <person name="Singh M."/>
            <person name="Singh A."/>
            <person name="Seah K."/>
            <person name="Emmerich C."/>
        </authorList>
    </citation>
    <scope>NUCLEOTIDE SEQUENCE</scope>
    <source>
        <strain evidence="2">ATCC30299</strain>
    </source>
</reference>
<organism evidence="2 3">
    <name type="scientific">Blepharisma stoltei</name>
    <dbReference type="NCBI Taxonomy" id="1481888"/>
    <lineage>
        <taxon>Eukaryota</taxon>
        <taxon>Sar</taxon>
        <taxon>Alveolata</taxon>
        <taxon>Ciliophora</taxon>
        <taxon>Postciliodesmatophora</taxon>
        <taxon>Heterotrichea</taxon>
        <taxon>Heterotrichida</taxon>
        <taxon>Blepharismidae</taxon>
        <taxon>Blepharisma</taxon>
    </lineage>
</organism>
<dbReference type="Proteomes" id="UP001162131">
    <property type="component" value="Unassembled WGS sequence"/>
</dbReference>
<feature type="transmembrane region" description="Helical" evidence="1">
    <location>
        <begin position="7"/>
        <end position="29"/>
    </location>
</feature>